<dbReference type="Proteomes" id="UP000314294">
    <property type="component" value="Unassembled WGS sequence"/>
</dbReference>
<sequence>MKIPTRRSVTPGRCGPSRGRSQSSRNANPGRTPATPRGSPNRGSARGQRVRPRARSAGESENPGDNDASWPFPPGGGH</sequence>
<keyword evidence="3" id="KW-1185">Reference proteome</keyword>
<evidence type="ECO:0000313" key="2">
    <source>
        <dbReference type="EMBL" id="TNN86157.1"/>
    </source>
</evidence>
<dbReference type="EMBL" id="SRLO01000017">
    <property type="protein sequence ID" value="TNN86157.1"/>
    <property type="molecule type" value="Genomic_DNA"/>
</dbReference>
<gene>
    <name evidence="2" type="ORF">EYF80_003574</name>
</gene>
<evidence type="ECO:0000256" key="1">
    <source>
        <dbReference type="SAM" id="MobiDB-lite"/>
    </source>
</evidence>
<reference evidence="2 3" key="1">
    <citation type="submission" date="2019-03" db="EMBL/GenBank/DDBJ databases">
        <title>First draft genome of Liparis tanakae, snailfish: a comprehensive survey of snailfish specific genes.</title>
        <authorList>
            <person name="Kim W."/>
            <person name="Song I."/>
            <person name="Jeong J.-H."/>
            <person name="Kim D."/>
            <person name="Kim S."/>
            <person name="Ryu S."/>
            <person name="Song J.Y."/>
            <person name="Lee S.K."/>
        </authorList>
    </citation>
    <scope>NUCLEOTIDE SEQUENCE [LARGE SCALE GENOMIC DNA]</scope>
    <source>
        <tissue evidence="2">Muscle</tissue>
    </source>
</reference>
<accession>A0A4Z2J805</accession>
<comment type="caution">
    <text evidence="2">The sequence shown here is derived from an EMBL/GenBank/DDBJ whole genome shotgun (WGS) entry which is preliminary data.</text>
</comment>
<proteinExistence type="predicted"/>
<name>A0A4Z2J805_9TELE</name>
<dbReference type="AlphaFoldDB" id="A0A4Z2J805"/>
<feature type="compositionally biased region" description="Polar residues" evidence="1">
    <location>
        <begin position="19"/>
        <end position="29"/>
    </location>
</feature>
<evidence type="ECO:0000313" key="3">
    <source>
        <dbReference type="Proteomes" id="UP000314294"/>
    </source>
</evidence>
<organism evidence="2 3">
    <name type="scientific">Liparis tanakae</name>
    <name type="common">Tanaka's snailfish</name>
    <dbReference type="NCBI Taxonomy" id="230148"/>
    <lineage>
        <taxon>Eukaryota</taxon>
        <taxon>Metazoa</taxon>
        <taxon>Chordata</taxon>
        <taxon>Craniata</taxon>
        <taxon>Vertebrata</taxon>
        <taxon>Euteleostomi</taxon>
        <taxon>Actinopterygii</taxon>
        <taxon>Neopterygii</taxon>
        <taxon>Teleostei</taxon>
        <taxon>Neoteleostei</taxon>
        <taxon>Acanthomorphata</taxon>
        <taxon>Eupercaria</taxon>
        <taxon>Perciformes</taxon>
        <taxon>Cottioidei</taxon>
        <taxon>Cottales</taxon>
        <taxon>Liparidae</taxon>
        <taxon>Liparis</taxon>
    </lineage>
</organism>
<feature type="region of interest" description="Disordered" evidence="1">
    <location>
        <begin position="1"/>
        <end position="78"/>
    </location>
</feature>
<protein>
    <submittedName>
        <fullName evidence="2">Uncharacterized protein</fullName>
    </submittedName>
</protein>